<evidence type="ECO:0000313" key="14">
    <source>
        <dbReference type="Proteomes" id="UP000811246"/>
    </source>
</evidence>
<dbReference type="InterPro" id="IPR001611">
    <property type="entry name" value="Leu-rich_rpt"/>
</dbReference>
<protein>
    <recommendedName>
        <fullName evidence="12">Leucine-rich repeat-containing N-terminal plant-type domain-containing protein</fullName>
    </recommendedName>
</protein>
<dbReference type="PROSITE" id="PS51450">
    <property type="entry name" value="LRR"/>
    <property type="match status" value="1"/>
</dbReference>
<dbReference type="AlphaFoldDB" id="A0A922K3R2"/>
<dbReference type="EMBL" id="CM031825">
    <property type="protein sequence ID" value="KAG6730911.1"/>
    <property type="molecule type" value="Genomic_DNA"/>
</dbReference>
<keyword evidence="9" id="KW-0325">Glycoprotein</keyword>
<feature type="domain" description="Leucine-rich repeat-containing N-terminal plant-type" evidence="12">
    <location>
        <begin position="23"/>
        <end position="68"/>
    </location>
</feature>
<comment type="caution">
    <text evidence="13">The sequence shown here is derived from an EMBL/GenBank/DDBJ whole genome shotgun (WGS) entry which is preliminary data.</text>
</comment>
<feature type="chain" id="PRO_5037680989" description="Leucine-rich repeat-containing N-terminal plant-type domain-containing protein" evidence="11">
    <location>
        <begin position="20"/>
        <end position="261"/>
    </location>
</feature>
<feature type="signal peptide" evidence="11">
    <location>
        <begin position="1"/>
        <end position="19"/>
    </location>
</feature>
<keyword evidence="7 10" id="KW-0472">Membrane</keyword>
<sequence length="261" mass="30237">MKALLWVLVIFVQIHEYKSCLEEERIGLLHLKSFLKSIPYTNSNYLLPSWVDNSKSIECCGWERVRCNSTTSHIIELSLENLKQDPYYGEHNYEKVSFGDRWLLNVSMLKPFKELRSLDISFNAIGGCIPYEGFERLVVLRNLETLNLNYNHFDDNIIPSLSELTSLTTLSLAFNRLGERVTIEDWKLLSRLENLEILDLSYNYLNHNALQSLAVVKSLKNLNLAGNQLTGTSFPTRGMFIFLLSLYFIEFTITKVILIRI</sequence>
<gene>
    <name evidence="13" type="ORF">I3842_01G103800</name>
</gene>
<evidence type="ECO:0000256" key="5">
    <source>
        <dbReference type="ARBA" id="ARBA00022737"/>
    </source>
</evidence>
<dbReference type="PANTHER" id="PTHR48063">
    <property type="entry name" value="LRR RECEPTOR-LIKE KINASE"/>
    <property type="match status" value="1"/>
</dbReference>
<organism evidence="13 14">
    <name type="scientific">Carya illinoinensis</name>
    <name type="common">Pecan</name>
    <dbReference type="NCBI Taxonomy" id="32201"/>
    <lineage>
        <taxon>Eukaryota</taxon>
        <taxon>Viridiplantae</taxon>
        <taxon>Streptophyta</taxon>
        <taxon>Embryophyta</taxon>
        <taxon>Tracheophyta</taxon>
        <taxon>Spermatophyta</taxon>
        <taxon>Magnoliopsida</taxon>
        <taxon>eudicotyledons</taxon>
        <taxon>Gunneridae</taxon>
        <taxon>Pentapetalae</taxon>
        <taxon>rosids</taxon>
        <taxon>fabids</taxon>
        <taxon>Fagales</taxon>
        <taxon>Juglandaceae</taxon>
        <taxon>Carya</taxon>
    </lineage>
</organism>
<proteinExistence type="predicted"/>
<evidence type="ECO:0000256" key="6">
    <source>
        <dbReference type="ARBA" id="ARBA00022989"/>
    </source>
</evidence>
<reference evidence="13" key="1">
    <citation type="submission" date="2021-01" db="EMBL/GenBank/DDBJ databases">
        <authorList>
            <person name="Lovell J.T."/>
            <person name="Bentley N."/>
            <person name="Bhattarai G."/>
            <person name="Jenkins J.W."/>
            <person name="Sreedasyam A."/>
            <person name="Alarcon Y."/>
            <person name="Bock C."/>
            <person name="Boston L."/>
            <person name="Carlson J."/>
            <person name="Cervantes K."/>
            <person name="Clermont K."/>
            <person name="Krom N."/>
            <person name="Kubenka K."/>
            <person name="Mamidi S."/>
            <person name="Mattison C."/>
            <person name="Monteros M."/>
            <person name="Pisani C."/>
            <person name="Plott C."/>
            <person name="Rajasekar S."/>
            <person name="Rhein H.S."/>
            <person name="Rohla C."/>
            <person name="Song M."/>
            <person name="Hilaire R.S."/>
            <person name="Shu S."/>
            <person name="Wells L."/>
            <person name="Wang X."/>
            <person name="Webber J."/>
            <person name="Heerema R.J."/>
            <person name="Klein P."/>
            <person name="Conner P."/>
            <person name="Grauke L."/>
            <person name="Grimwood J."/>
            <person name="Schmutz J."/>
            <person name="Randall J.J."/>
        </authorList>
    </citation>
    <scope>NUCLEOTIDE SEQUENCE</scope>
    <source>
        <tissue evidence="13">Leaf</tissue>
    </source>
</reference>
<dbReference type="InterPro" id="IPR013210">
    <property type="entry name" value="LRR_N_plant-typ"/>
</dbReference>
<keyword evidence="5" id="KW-0677">Repeat</keyword>
<dbReference type="Pfam" id="PF13516">
    <property type="entry name" value="LRR_6"/>
    <property type="match status" value="1"/>
</dbReference>
<feature type="transmembrane region" description="Helical" evidence="10">
    <location>
        <begin position="238"/>
        <end position="258"/>
    </location>
</feature>
<dbReference type="PANTHER" id="PTHR48063:SF35">
    <property type="entry name" value="RECEPTOR-LIKE PROTEIN 12"/>
    <property type="match status" value="1"/>
</dbReference>
<dbReference type="InterPro" id="IPR046956">
    <property type="entry name" value="RLP23-like"/>
</dbReference>
<keyword evidence="4 11" id="KW-0732">Signal</keyword>
<evidence type="ECO:0000256" key="11">
    <source>
        <dbReference type="SAM" id="SignalP"/>
    </source>
</evidence>
<evidence type="ECO:0000256" key="10">
    <source>
        <dbReference type="SAM" id="Phobius"/>
    </source>
</evidence>
<evidence type="ECO:0000256" key="7">
    <source>
        <dbReference type="ARBA" id="ARBA00023136"/>
    </source>
</evidence>
<evidence type="ECO:0000256" key="4">
    <source>
        <dbReference type="ARBA" id="ARBA00022729"/>
    </source>
</evidence>
<evidence type="ECO:0000256" key="2">
    <source>
        <dbReference type="ARBA" id="ARBA00022614"/>
    </source>
</evidence>
<dbReference type="Pfam" id="PF08263">
    <property type="entry name" value="LRRNT_2"/>
    <property type="match status" value="1"/>
</dbReference>
<comment type="subcellular location">
    <subcellularLocation>
        <location evidence="1">Membrane</location>
        <topology evidence="1">Single-pass type I membrane protein</topology>
    </subcellularLocation>
</comment>
<dbReference type="Pfam" id="PF00560">
    <property type="entry name" value="LRR_1"/>
    <property type="match status" value="3"/>
</dbReference>
<keyword evidence="2" id="KW-0433">Leucine-rich repeat</keyword>
<keyword evidence="6 10" id="KW-1133">Transmembrane helix</keyword>
<dbReference type="GO" id="GO:0016020">
    <property type="term" value="C:membrane"/>
    <property type="evidence" value="ECO:0007669"/>
    <property type="project" value="UniProtKB-SubCell"/>
</dbReference>
<keyword evidence="8" id="KW-0675">Receptor</keyword>
<evidence type="ECO:0000259" key="12">
    <source>
        <dbReference type="Pfam" id="PF08263"/>
    </source>
</evidence>
<evidence type="ECO:0000256" key="9">
    <source>
        <dbReference type="ARBA" id="ARBA00023180"/>
    </source>
</evidence>
<accession>A0A922K3R2</accession>
<evidence type="ECO:0000313" key="13">
    <source>
        <dbReference type="EMBL" id="KAG6730911.1"/>
    </source>
</evidence>
<keyword evidence="3 10" id="KW-0812">Transmembrane</keyword>
<name>A0A922K3R2_CARIL</name>
<evidence type="ECO:0000256" key="1">
    <source>
        <dbReference type="ARBA" id="ARBA00004479"/>
    </source>
</evidence>
<evidence type="ECO:0000256" key="8">
    <source>
        <dbReference type="ARBA" id="ARBA00023170"/>
    </source>
</evidence>
<dbReference type="Proteomes" id="UP000811246">
    <property type="component" value="Chromosome 1"/>
</dbReference>
<evidence type="ECO:0000256" key="3">
    <source>
        <dbReference type="ARBA" id="ARBA00022692"/>
    </source>
</evidence>